<dbReference type="EMBL" id="KL660670">
    <property type="protein sequence ID" value="KFA64589.1"/>
    <property type="molecule type" value="Genomic_DNA"/>
</dbReference>
<accession>A0A084QKV4</accession>
<protein>
    <submittedName>
        <fullName evidence="1">Uncharacterized protein</fullName>
    </submittedName>
</protein>
<dbReference type="OrthoDB" id="5086192at2759"/>
<dbReference type="HOGENOM" id="CLU_1887121_0_0_1"/>
<evidence type="ECO:0000313" key="2">
    <source>
        <dbReference type="Proteomes" id="UP000028524"/>
    </source>
</evidence>
<evidence type="ECO:0000313" key="1">
    <source>
        <dbReference type="EMBL" id="KFA64589.1"/>
    </source>
</evidence>
<dbReference type="AlphaFoldDB" id="A0A084QKV4"/>
<gene>
    <name evidence="1" type="ORF">S40285_10226</name>
</gene>
<organism evidence="1 2">
    <name type="scientific">Stachybotrys chlorohalonatus (strain IBT 40285)</name>
    <dbReference type="NCBI Taxonomy" id="1283841"/>
    <lineage>
        <taxon>Eukaryota</taxon>
        <taxon>Fungi</taxon>
        <taxon>Dikarya</taxon>
        <taxon>Ascomycota</taxon>
        <taxon>Pezizomycotina</taxon>
        <taxon>Sordariomycetes</taxon>
        <taxon>Hypocreomycetidae</taxon>
        <taxon>Hypocreales</taxon>
        <taxon>Stachybotryaceae</taxon>
        <taxon>Stachybotrys</taxon>
    </lineage>
</organism>
<dbReference type="Proteomes" id="UP000028524">
    <property type="component" value="Unassembled WGS sequence"/>
</dbReference>
<name>A0A084QKV4_STAC4</name>
<proteinExistence type="predicted"/>
<dbReference type="InParanoid" id="A0A084QKV4"/>
<keyword evidence="2" id="KW-1185">Reference proteome</keyword>
<reference evidence="1 2" key="1">
    <citation type="journal article" date="2014" name="BMC Genomics">
        <title>Comparative genome sequencing reveals chemotype-specific gene clusters in the toxigenic black mold Stachybotrys.</title>
        <authorList>
            <person name="Semeiks J."/>
            <person name="Borek D."/>
            <person name="Otwinowski Z."/>
            <person name="Grishin N.V."/>
        </authorList>
    </citation>
    <scope>NUCLEOTIDE SEQUENCE [LARGE SCALE GENOMIC DNA]</scope>
    <source>
        <strain evidence="1 2">IBT 40285</strain>
    </source>
</reference>
<sequence>MGSKSSPGEVGRVESCFLGGTTLDTAFDEQMVKYSRGVLGRIDDEFACEIRADRDNFLERWETIIKPTFSGDNGYNEGLSFRLANKQGMHRHSPHVFLTGYLSLSPMIRAEIRKQLNEAFPYDRPSVISGTATEA</sequence>